<reference evidence="1" key="1">
    <citation type="submission" date="2020-04" db="EMBL/GenBank/DDBJ databases">
        <authorList>
            <person name="Alioto T."/>
            <person name="Alioto T."/>
            <person name="Gomez Garrido J."/>
        </authorList>
    </citation>
    <scope>NUCLEOTIDE SEQUENCE</scope>
    <source>
        <strain evidence="1">A484AB</strain>
    </source>
</reference>
<dbReference type="EMBL" id="CACRXK020005574">
    <property type="protein sequence ID" value="CAB4006691.1"/>
    <property type="molecule type" value="Genomic_DNA"/>
</dbReference>
<dbReference type="OrthoDB" id="5976291at2759"/>
<gene>
    <name evidence="1" type="ORF">PACLA_8A067897</name>
</gene>
<dbReference type="Proteomes" id="UP001152795">
    <property type="component" value="Unassembled WGS sequence"/>
</dbReference>
<comment type="caution">
    <text evidence="1">The sequence shown here is derived from an EMBL/GenBank/DDBJ whole genome shotgun (WGS) entry which is preliminary data.</text>
</comment>
<proteinExistence type="predicted"/>
<name>A0A6S7ILE3_PARCT</name>
<evidence type="ECO:0000313" key="2">
    <source>
        <dbReference type="Proteomes" id="UP001152795"/>
    </source>
</evidence>
<accession>A0A6S7ILE3</accession>
<protein>
    <submittedName>
        <fullName evidence="1">Uncharacterized protein</fullName>
    </submittedName>
</protein>
<sequence length="230" mass="26291">MPESGRMFKTESKNMTAPAYNLIIIQIPGLLVGFYKRGNVKEKIPDIKAIEKSEFDPLSYVAGYVISKMYRKSEVSARKETPEQLELQSLLLSMKSLQDNEYIDSLSRGKLWNPCENLLAITAECEKVFRQHSADLLREIPLQQVRADILQKPKVKAWDAILSDVSLAKSKTSVTDVCLENIMLYIRVRSFSYTKNVVTKMTIKEKVKFHKKALRKTLKKQAESAVDKSQ</sequence>
<dbReference type="AlphaFoldDB" id="A0A6S7ILE3"/>
<organism evidence="1 2">
    <name type="scientific">Paramuricea clavata</name>
    <name type="common">Red gorgonian</name>
    <name type="synonym">Violescent sea-whip</name>
    <dbReference type="NCBI Taxonomy" id="317549"/>
    <lineage>
        <taxon>Eukaryota</taxon>
        <taxon>Metazoa</taxon>
        <taxon>Cnidaria</taxon>
        <taxon>Anthozoa</taxon>
        <taxon>Octocorallia</taxon>
        <taxon>Malacalcyonacea</taxon>
        <taxon>Plexauridae</taxon>
        <taxon>Paramuricea</taxon>
    </lineage>
</organism>
<keyword evidence="2" id="KW-1185">Reference proteome</keyword>
<evidence type="ECO:0000313" key="1">
    <source>
        <dbReference type="EMBL" id="CAB4006691.1"/>
    </source>
</evidence>